<dbReference type="CDD" id="cd03801">
    <property type="entry name" value="GT4_PimA-like"/>
    <property type="match status" value="1"/>
</dbReference>
<dbReference type="PANTHER" id="PTHR12526:SF630">
    <property type="entry name" value="GLYCOSYLTRANSFERASE"/>
    <property type="match status" value="1"/>
</dbReference>
<evidence type="ECO:0000313" key="2">
    <source>
        <dbReference type="EMBL" id="QNF32328.1"/>
    </source>
</evidence>
<evidence type="ECO:0000313" key="3">
    <source>
        <dbReference type="Proteomes" id="UP000515237"/>
    </source>
</evidence>
<dbReference type="Proteomes" id="UP000515237">
    <property type="component" value="Chromosome"/>
</dbReference>
<dbReference type="KEGG" id="aswu:HUW51_06130"/>
<reference evidence="2 3" key="1">
    <citation type="journal article" date="2018" name="Int. J. Syst. Evol. Microbiol.">
        <title>Adhaeribacter swui sp. nov., isolated from wet mud.</title>
        <authorList>
            <person name="Kim D.U."/>
            <person name="Kim K.W."/>
            <person name="Kang M.S."/>
            <person name="Kim J.Y."/>
            <person name="Jang J.H."/>
            <person name="Kim M.K."/>
        </authorList>
    </citation>
    <scope>NUCLEOTIDE SEQUENCE [LARGE SCALE GENOMIC DNA]</scope>
    <source>
        <strain evidence="2 3">KCTC 52873</strain>
    </source>
</reference>
<sequence>MKVLITIPDLSITGGVSSLFNILKMSHISGVDYFFVTENGEVGGILRFKKLVYKFCYFYLKIVKYDLLHVNPSLNSKSFFRDAVFVLLALIHKKKVLVYWHGWQDDFEQTIKKNWLKKWVFNRTFKRANTSIVLGAVFRDKLISLGVVNTIILESNAADDYYLKLSGGGKETLLENETFTLLFLARVVKEKGIYIAIDAFKELKRKLSKPIQLIIAGDGNELGKAKAYVKDNNIDNIIFKGHVSEEAKHEVYCVSDILLFPSYYNEGMPLVILEGMIYGLPIITRPIGGIPDWVIDGENGFLINSLNSDDYIRPIIRLLEDDNFYKKISNNNYQKAKENFTPDKVRDRLVKYYKSLA</sequence>
<dbReference type="RefSeq" id="WP_185273108.1">
    <property type="nucleotide sequence ID" value="NZ_CP055156.1"/>
</dbReference>
<dbReference type="Gene3D" id="3.40.50.2000">
    <property type="entry name" value="Glycogen Phosphorylase B"/>
    <property type="match status" value="2"/>
</dbReference>
<dbReference type="PANTHER" id="PTHR12526">
    <property type="entry name" value="GLYCOSYLTRANSFERASE"/>
    <property type="match status" value="1"/>
</dbReference>
<dbReference type="InterPro" id="IPR001296">
    <property type="entry name" value="Glyco_trans_1"/>
</dbReference>
<dbReference type="AlphaFoldDB" id="A0A7G7G594"/>
<accession>A0A7G7G594</accession>
<gene>
    <name evidence="2" type="ORF">HUW51_06130</name>
</gene>
<evidence type="ECO:0000259" key="1">
    <source>
        <dbReference type="Pfam" id="PF00534"/>
    </source>
</evidence>
<dbReference type="Pfam" id="PF00534">
    <property type="entry name" value="Glycos_transf_1"/>
    <property type="match status" value="1"/>
</dbReference>
<organism evidence="2 3">
    <name type="scientific">Adhaeribacter swui</name>
    <dbReference type="NCBI Taxonomy" id="2086471"/>
    <lineage>
        <taxon>Bacteria</taxon>
        <taxon>Pseudomonadati</taxon>
        <taxon>Bacteroidota</taxon>
        <taxon>Cytophagia</taxon>
        <taxon>Cytophagales</taxon>
        <taxon>Hymenobacteraceae</taxon>
        <taxon>Adhaeribacter</taxon>
    </lineage>
</organism>
<dbReference type="GO" id="GO:0016757">
    <property type="term" value="F:glycosyltransferase activity"/>
    <property type="evidence" value="ECO:0007669"/>
    <property type="project" value="InterPro"/>
</dbReference>
<keyword evidence="3" id="KW-1185">Reference proteome</keyword>
<dbReference type="SUPFAM" id="SSF53756">
    <property type="entry name" value="UDP-Glycosyltransferase/glycogen phosphorylase"/>
    <property type="match status" value="1"/>
</dbReference>
<name>A0A7G7G594_9BACT</name>
<protein>
    <submittedName>
        <fullName evidence="2">Glycosyltransferase family 4 protein</fullName>
    </submittedName>
</protein>
<feature type="domain" description="Glycosyl transferase family 1" evidence="1">
    <location>
        <begin position="173"/>
        <end position="334"/>
    </location>
</feature>
<dbReference type="EMBL" id="CP055156">
    <property type="protein sequence ID" value="QNF32328.1"/>
    <property type="molecule type" value="Genomic_DNA"/>
</dbReference>
<keyword evidence="2" id="KW-0808">Transferase</keyword>
<proteinExistence type="predicted"/>